<sequence length="138" mass="15911">MQNVRRYADIIASIEGLLWLGLAWSISFSMYFGSTEPTLAVLFVVGALVLFGWAHRPLRYLLKRYHVRKRRTDMWIHTLALPLLLAMFFHIMLEAVLGSAWLPPKMLLFNLLASAGWLTFVMTLFIKYVIHNVKASSK</sequence>
<reference evidence="3 4" key="1">
    <citation type="submission" date="2017-08" db="EMBL/GenBank/DDBJ databases">
        <title>Halomonas binhaiensis sp. nov., isolated from saline alkaline soil.</title>
        <authorList>
            <person name="Wang D."/>
            <person name="Zhang G."/>
        </authorList>
    </citation>
    <scope>NUCLEOTIDE SEQUENCE [LARGE SCALE GENOMIC DNA]</scope>
    <source>
        <strain evidence="3 4">WN018</strain>
    </source>
</reference>
<evidence type="ECO:0000256" key="1">
    <source>
        <dbReference type="SAM" id="Phobius"/>
    </source>
</evidence>
<comment type="caution">
    <text evidence="2">The sequence shown here is derived from an EMBL/GenBank/DDBJ whole genome shotgun (WGS) entry which is preliminary data.</text>
</comment>
<feature type="transmembrane region" description="Helical" evidence="1">
    <location>
        <begin position="38"/>
        <end position="54"/>
    </location>
</feature>
<feature type="transmembrane region" description="Helical" evidence="1">
    <location>
        <begin position="12"/>
        <end position="32"/>
    </location>
</feature>
<dbReference type="AlphaFoldDB" id="A0AAJ2VNX6"/>
<proteinExistence type="predicted"/>
<keyword evidence="1" id="KW-0472">Membrane</keyword>
<name>A0AAJ2VNX6_9GAMM</name>
<accession>A0AAJ2VNX6</accession>
<dbReference type="EMBL" id="JAWXXT010000001">
    <property type="protein sequence ID" value="MDX5976124.1"/>
    <property type="molecule type" value="Genomic_DNA"/>
</dbReference>
<feature type="transmembrane region" description="Helical" evidence="1">
    <location>
        <begin position="107"/>
        <end position="130"/>
    </location>
</feature>
<organism evidence="2 5">
    <name type="scientific">Vreelandella alkaliphila</name>
    <dbReference type="NCBI Taxonomy" id="272774"/>
    <lineage>
        <taxon>Bacteria</taxon>
        <taxon>Pseudomonadati</taxon>
        <taxon>Pseudomonadota</taxon>
        <taxon>Gammaproteobacteria</taxon>
        <taxon>Oceanospirillales</taxon>
        <taxon>Halomonadaceae</taxon>
        <taxon>Vreelandella</taxon>
    </lineage>
</organism>
<evidence type="ECO:0000313" key="5">
    <source>
        <dbReference type="Proteomes" id="UP001276761"/>
    </source>
</evidence>
<keyword evidence="1" id="KW-1133">Transmembrane helix</keyword>
<reference evidence="2" key="2">
    <citation type="submission" date="2023-11" db="EMBL/GenBank/DDBJ databases">
        <title>MicrobeMod: A computational toolkit for identifying prokaryotic methylation and restriction-modification with nanopore sequencing.</title>
        <authorList>
            <person name="Crits-Christoph A."/>
            <person name="Kang S.C."/>
            <person name="Lee H."/>
            <person name="Ostrov N."/>
        </authorList>
    </citation>
    <scope>NUCLEOTIDE SEQUENCE</scope>
    <source>
        <strain evidence="2">ATCC BAA-953</strain>
    </source>
</reference>
<evidence type="ECO:0000313" key="3">
    <source>
        <dbReference type="EMBL" id="PAU72541.1"/>
    </source>
</evidence>
<keyword evidence="1" id="KW-0812">Transmembrane</keyword>
<dbReference type="Proteomes" id="UP001276761">
    <property type="component" value="Unassembled WGS sequence"/>
</dbReference>
<evidence type="ECO:0000313" key="2">
    <source>
        <dbReference type="EMBL" id="MDX5976124.1"/>
    </source>
</evidence>
<feature type="transmembrane region" description="Helical" evidence="1">
    <location>
        <begin position="75"/>
        <end position="101"/>
    </location>
</feature>
<dbReference type="EMBL" id="NSKA01000002">
    <property type="protein sequence ID" value="PAU72541.1"/>
    <property type="molecule type" value="Genomic_DNA"/>
</dbReference>
<dbReference type="KEGG" id="halk:CUU95_15080"/>
<protein>
    <recommendedName>
        <fullName evidence="6">Transmembrane protein</fullName>
    </recommendedName>
</protein>
<dbReference type="GeneID" id="303164027"/>
<gene>
    <name evidence="3" type="ORF">CK497_05310</name>
    <name evidence="2" type="ORF">SIL78_00960</name>
</gene>
<dbReference type="RefSeq" id="WP_038484398.1">
    <property type="nucleotide sequence ID" value="NZ_CANKXH010000001.1"/>
</dbReference>
<keyword evidence="4" id="KW-1185">Reference proteome</keyword>
<evidence type="ECO:0000313" key="4">
    <source>
        <dbReference type="Proteomes" id="UP000218675"/>
    </source>
</evidence>
<dbReference type="Proteomes" id="UP000218675">
    <property type="component" value="Unassembled WGS sequence"/>
</dbReference>
<evidence type="ECO:0008006" key="6">
    <source>
        <dbReference type="Google" id="ProtNLM"/>
    </source>
</evidence>